<feature type="compositionally biased region" description="Basic residues" evidence="1">
    <location>
        <begin position="44"/>
        <end position="53"/>
    </location>
</feature>
<protein>
    <submittedName>
        <fullName evidence="2">Uncharacterized protein</fullName>
    </submittedName>
</protein>
<evidence type="ECO:0000313" key="2">
    <source>
        <dbReference type="EMBL" id="KAJ1151845.1"/>
    </source>
</evidence>
<dbReference type="AlphaFoldDB" id="A0AAV7RIT1"/>
<keyword evidence="3" id="KW-1185">Reference proteome</keyword>
<gene>
    <name evidence="2" type="ORF">NDU88_004624</name>
</gene>
<dbReference type="EMBL" id="JANPWB010000009">
    <property type="protein sequence ID" value="KAJ1151845.1"/>
    <property type="molecule type" value="Genomic_DNA"/>
</dbReference>
<organism evidence="2 3">
    <name type="scientific">Pleurodeles waltl</name>
    <name type="common">Iberian ribbed newt</name>
    <dbReference type="NCBI Taxonomy" id="8319"/>
    <lineage>
        <taxon>Eukaryota</taxon>
        <taxon>Metazoa</taxon>
        <taxon>Chordata</taxon>
        <taxon>Craniata</taxon>
        <taxon>Vertebrata</taxon>
        <taxon>Euteleostomi</taxon>
        <taxon>Amphibia</taxon>
        <taxon>Batrachia</taxon>
        <taxon>Caudata</taxon>
        <taxon>Salamandroidea</taxon>
        <taxon>Salamandridae</taxon>
        <taxon>Pleurodelinae</taxon>
        <taxon>Pleurodeles</taxon>
    </lineage>
</organism>
<name>A0AAV7RIT1_PLEWA</name>
<evidence type="ECO:0000256" key="1">
    <source>
        <dbReference type="SAM" id="MobiDB-lite"/>
    </source>
</evidence>
<sequence length="148" mass="16277">MGGPEGGVGDRQRLPPLRAEQTRPSRHQRIQVGCSMSGVSPRGAPRRIHKARRHDPAPSRSEGEYRQGPGGPACSDNLRLPLSRGPRPRPLQRLHRLHRSRAVSVIFRHGLQQSYMCRGLLPLHGLVSGIAGNRIMADFGGPRAELLI</sequence>
<accession>A0AAV7RIT1</accession>
<feature type="region of interest" description="Disordered" evidence="1">
    <location>
        <begin position="1"/>
        <end position="89"/>
    </location>
</feature>
<feature type="compositionally biased region" description="Basic and acidic residues" evidence="1">
    <location>
        <begin position="54"/>
        <end position="65"/>
    </location>
</feature>
<comment type="caution">
    <text evidence="2">The sequence shown here is derived from an EMBL/GenBank/DDBJ whole genome shotgun (WGS) entry which is preliminary data.</text>
</comment>
<reference evidence="2" key="1">
    <citation type="journal article" date="2022" name="bioRxiv">
        <title>Sequencing and chromosome-scale assembly of the giantPleurodeles waltlgenome.</title>
        <authorList>
            <person name="Brown T."/>
            <person name="Elewa A."/>
            <person name="Iarovenko S."/>
            <person name="Subramanian E."/>
            <person name="Araus A.J."/>
            <person name="Petzold A."/>
            <person name="Susuki M."/>
            <person name="Suzuki K.-i.T."/>
            <person name="Hayashi T."/>
            <person name="Toyoda A."/>
            <person name="Oliveira C."/>
            <person name="Osipova E."/>
            <person name="Leigh N.D."/>
            <person name="Simon A."/>
            <person name="Yun M.H."/>
        </authorList>
    </citation>
    <scope>NUCLEOTIDE SEQUENCE</scope>
    <source>
        <strain evidence="2">20211129_DDA</strain>
        <tissue evidence="2">Liver</tissue>
    </source>
</reference>
<dbReference type="Proteomes" id="UP001066276">
    <property type="component" value="Chromosome 5"/>
</dbReference>
<proteinExistence type="predicted"/>
<evidence type="ECO:0000313" key="3">
    <source>
        <dbReference type="Proteomes" id="UP001066276"/>
    </source>
</evidence>